<name>A0A1H5HBX2_9BRAD</name>
<dbReference type="InterPro" id="IPR000391">
    <property type="entry name" value="Rng_hydr_dOase-bsu"/>
</dbReference>
<protein>
    <submittedName>
        <fullName evidence="3">3-phenylpropionate/cinnamic acid dioxygenase, small subunit</fullName>
    </submittedName>
</protein>
<evidence type="ECO:0000313" key="3">
    <source>
        <dbReference type="EMBL" id="SEE25410.1"/>
    </source>
</evidence>
<dbReference type="SUPFAM" id="SSF54427">
    <property type="entry name" value="NTF2-like"/>
    <property type="match status" value="1"/>
</dbReference>
<dbReference type="AlphaFoldDB" id="A0A1H5HBX2"/>
<dbReference type="Proteomes" id="UP000198992">
    <property type="component" value="Unassembled WGS sequence"/>
</dbReference>
<organism evidence="3 4">
    <name type="scientific">Bradyrhizobium erythrophlei</name>
    <dbReference type="NCBI Taxonomy" id="1437360"/>
    <lineage>
        <taxon>Bacteria</taxon>
        <taxon>Pseudomonadati</taxon>
        <taxon>Pseudomonadota</taxon>
        <taxon>Alphaproteobacteria</taxon>
        <taxon>Hyphomicrobiales</taxon>
        <taxon>Nitrobacteraceae</taxon>
        <taxon>Bradyrhizobium</taxon>
    </lineage>
</organism>
<dbReference type="Pfam" id="PF00866">
    <property type="entry name" value="Ring_hydroxyl_B"/>
    <property type="match status" value="1"/>
</dbReference>
<dbReference type="Gene3D" id="3.10.450.50">
    <property type="match status" value="1"/>
</dbReference>
<sequence length="165" mass="19165">MLSRESSATLMSAITAFLYREARLQDEHQYEAWEKLWTDDGVYWVPANGADIDPERQMSIIYDNRSRIALRVRQLMTGKHFTQTPQSNLRRLISNIELMDEQPDNGDIAVASNSLIFESSLRDDTLWAARNEYRLRHVDDELRIASKKVILVNNDKAIYTLSFLV</sequence>
<dbReference type="PANTHER" id="PTHR41534">
    <property type="entry name" value="BLR3401 PROTEIN"/>
    <property type="match status" value="1"/>
</dbReference>
<dbReference type="RefSeq" id="WP_092124637.1">
    <property type="nucleotide sequence ID" value="NZ_FNTH01000001.1"/>
</dbReference>
<dbReference type="InterPro" id="IPR032710">
    <property type="entry name" value="NTF2-like_dom_sf"/>
</dbReference>
<dbReference type="GO" id="GO:0019380">
    <property type="term" value="P:3-phenylpropionate catabolic process"/>
    <property type="evidence" value="ECO:0007669"/>
    <property type="project" value="TreeGrafter"/>
</dbReference>
<evidence type="ECO:0000256" key="2">
    <source>
        <dbReference type="ARBA" id="ARBA00023002"/>
    </source>
</evidence>
<proteinExistence type="inferred from homology"/>
<accession>A0A1H5HBX2</accession>
<comment type="similarity">
    <text evidence="1">Belongs to the bacterial ring-hydroxylating dioxygenase beta subunit family.</text>
</comment>
<dbReference type="EMBL" id="FNTH01000001">
    <property type="protein sequence ID" value="SEE25410.1"/>
    <property type="molecule type" value="Genomic_DNA"/>
</dbReference>
<dbReference type="PANTHER" id="PTHR41534:SF2">
    <property type="entry name" value="3-PHENYLPROPIONATE_CINNAMIC ACID DIOXYGENASE SUBUNIT BETA"/>
    <property type="match status" value="1"/>
</dbReference>
<reference evidence="3 4" key="1">
    <citation type="submission" date="2016-10" db="EMBL/GenBank/DDBJ databases">
        <authorList>
            <person name="de Groot N.N."/>
        </authorList>
    </citation>
    <scope>NUCLEOTIDE SEQUENCE [LARGE SCALE GENOMIC DNA]</scope>
    <source>
        <strain evidence="3 4">MT12</strain>
    </source>
</reference>
<keyword evidence="2" id="KW-0560">Oxidoreductase</keyword>
<dbReference type="GO" id="GO:0051213">
    <property type="term" value="F:dioxygenase activity"/>
    <property type="evidence" value="ECO:0007669"/>
    <property type="project" value="UniProtKB-KW"/>
</dbReference>
<evidence type="ECO:0000313" key="4">
    <source>
        <dbReference type="Proteomes" id="UP000198992"/>
    </source>
</evidence>
<gene>
    <name evidence="3" type="ORF">SAMN05444164_7436</name>
</gene>
<evidence type="ECO:0000256" key="1">
    <source>
        <dbReference type="ARBA" id="ARBA00009570"/>
    </source>
</evidence>
<dbReference type="OrthoDB" id="7446267at2"/>
<dbReference type="CDD" id="cd00667">
    <property type="entry name" value="ring_hydroxylating_dioxygenases_beta"/>
    <property type="match status" value="1"/>
</dbReference>
<keyword evidence="3" id="KW-0223">Dioxygenase</keyword>